<dbReference type="GO" id="GO:0017095">
    <property type="term" value="F:heparan sulfate 6-sulfotransferase activity"/>
    <property type="evidence" value="ECO:0007669"/>
    <property type="project" value="TreeGrafter"/>
</dbReference>
<protein>
    <recommendedName>
        <fullName evidence="8">Heparan-sulfate 6-O-sulfotransferase</fullName>
        <ecNumber evidence="8">2.8.2.-</ecNumber>
    </recommendedName>
</protein>
<dbReference type="Pfam" id="PF03567">
    <property type="entry name" value="Sulfotransfer_2"/>
    <property type="match status" value="1"/>
</dbReference>
<organism evidence="9 10">
    <name type="scientific">Oedothorax gibbosus</name>
    <dbReference type="NCBI Taxonomy" id="931172"/>
    <lineage>
        <taxon>Eukaryota</taxon>
        <taxon>Metazoa</taxon>
        <taxon>Ecdysozoa</taxon>
        <taxon>Arthropoda</taxon>
        <taxon>Chelicerata</taxon>
        <taxon>Arachnida</taxon>
        <taxon>Araneae</taxon>
        <taxon>Araneomorphae</taxon>
        <taxon>Entelegynae</taxon>
        <taxon>Araneoidea</taxon>
        <taxon>Linyphiidae</taxon>
        <taxon>Erigoninae</taxon>
        <taxon>Oedothorax</taxon>
    </lineage>
</organism>
<evidence type="ECO:0000256" key="5">
    <source>
        <dbReference type="ARBA" id="ARBA00022989"/>
    </source>
</evidence>
<keyword evidence="5 8" id="KW-1133">Transmembrane helix</keyword>
<dbReference type="Proteomes" id="UP000827092">
    <property type="component" value="Unassembled WGS sequence"/>
</dbReference>
<keyword evidence="6 8" id="KW-0472">Membrane</keyword>
<reference evidence="9 10" key="1">
    <citation type="journal article" date="2022" name="Nat. Ecol. Evol.">
        <title>A masculinizing supergene underlies an exaggerated male reproductive morph in a spider.</title>
        <authorList>
            <person name="Hendrickx F."/>
            <person name="De Corte Z."/>
            <person name="Sonet G."/>
            <person name="Van Belleghem S.M."/>
            <person name="Kostlbacher S."/>
            <person name="Vangestel C."/>
        </authorList>
    </citation>
    <scope>NUCLEOTIDE SEQUENCE [LARGE SCALE GENOMIC DNA]</scope>
    <source>
        <strain evidence="9">W744_W776</strain>
    </source>
</reference>
<proteinExistence type="inferred from homology"/>
<comment type="catalytic activity">
    <reaction evidence="8">
        <text>alpha-D-glucosaminyl-[heparan sulfate](n) + 3'-phosphoadenylyl sulfate = 6-sulfo-alpha-D-glucosaminyl-[heparan sulfate](n) + adenosine 3',5'-bisphosphate + H(+)</text>
        <dbReference type="Rhea" id="RHEA:56604"/>
        <dbReference type="Rhea" id="RHEA-COMP:9830"/>
        <dbReference type="Rhea" id="RHEA-COMP:14621"/>
        <dbReference type="ChEBI" id="CHEBI:15378"/>
        <dbReference type="ChEBI" id="CHEBI:58339"/>
        <dbReference type="ChEBI" id="CHEBI:58343"/>
        <dbReference type="ChEBI" id="CHEBI:58388"/>
        <dbReference type="ChEBI" id="CHEBI:140604"/>
    </reaction>
</comment>
<dbReference type="GO" id="GO:0016020">
    <property type="term" value="C:membrane"/>
    <property type="evidence" value="ECO:0007669"/>
    <property type="project" value="UniProtKB-SubCell"/>
</dbReference>
<comment type="subcellular location">
    <subcellularLocation>
        <location evidence="1">Membrane</location>
        <topology evidence="1">Single-pass membrane protein</topology>
    </subcellularLocation>
    <subcellularLocation>
        <location evidence="8">Membrane</location>
        <topology evidence="8">Single-pass type II membrane protein</topology>
    </subcellularLocation>
</comment>
<keyword evidence="3 8" id="KW-0808">Transferase</keyword>
<dbReference type="AlphaFoldDB" id="A0AAV6TWI3"/>
<sequence>MQLFASRTLRTCALSVIFTCFFVASFIWYFCSNQSCSLNHFTKPHWRRLKANRELISNWTLQKAKLQDAKSDENEFVGKSDFNIKGSDVIVFLHIQNTGGSVFARHMVEDLDLERPCRCKKNRRVCRCYRPENYGSTWFFSRYTTGWKCGVHPDWSQLSSCVDRVMDEDEGKPVKRRYFFMTVLRDPVKRFLSEFWHVRQGQTWSSSRHWCGGIEATESVLPACFDKEDLSDLSLEDFMNCKYNLAINRQAQMLSDLALVGCYNSSSMSKEDRDLIILTSAKNNLHKMSFIGLSEFPKVSQYMFETTFGLNFKV</sequence>
<evidence type="ECO:0000256" key="8">
    <source>
        <dbReference type="RuleBase" id="RU364122"/>
    </source>
</evidence>
<keyword evidence="4 8" id="KW-0812">Transmembrane</keyword>
<dbReference type="InterPro" id="IPR010635">
    <property type="entry name" value="Heparan_SO4-6-sulfoTrfase"/>
</dbReference>
<dbReference type="PANTHER" id="PTHR12812:SF0">
    <property type="entry name" value="HEPARAN-SULFATE 6-O-SULFOTRANSFERASE"/>
    <property type="match status" value="1"/>
</dbReference>
<evidence type="ECO:0000256" key="6">
    <source>
        <dbReference type="ARBA" id="ARBA00023136"/>
    </source>
</evidence>
<feature type="transmembrane region" description="Helical" evidence="8">
    <location>
        <begin position="12"/>
        <end position="30"/>
    </location>
</feature>
<comment type="similarity">
    <text evidence="2 8">Belongs to the sulfotransferase 6 family.</text>
</comment>
<name>A0AAV6TWI3_9ARAC</name>
<dbReference type="EMBL" id="JAFNEN010000885">
    <property type="protein sequence ID" value="KAG8176415.1"/>
    <property type="molecule type" value="Genomic_DNA"/>
</dbReference>
<accession>A0AAV6TWI3</accession>
<evidence type="ECO:0000313" key="10">
    <source>
        <dbReference type="Proteomes" id="UP000827092"/>
    </source>
</evidence>
<evidence type="ECO:0000256" key="7">
    <source>
        <dbReference type="ARBA" id="ARBA00023180"/>
    </source>
</evidence>
<dbReference type="PANTHER" id="PTHR12812">
    <property type="entry name" value="HEPARAN SULFATE 6-O-SULFOTRANSFERASE 3"/>
    <property type="match status" value="1"/>
</dbReference>
<keyword evidence="7" id="KW-0325">Glycoprotein</keyword>
<dbReference type="InterPro" id="IPR005331">
    <property type="entry name" value="Sulfotransferase"/>
</dbReference>
<evidence type="ECO:0000313" key="9">
    <source>
        <dbReference type="EMBL" id="KAG8176415.1"/>
    </source>
</evidence>
<evidence type="ECO:0000256" key="4">
    <source>
        <dbReference type="ARBA" id="ARBA00022692"/>
    </source>
</evidence>
<keyword evidence="10" id="KW-1185">Reference proteome</keyword>
<dbReference type="Gene3D" id="3.40.50.300">
    <property type="entry name" value="P-loop containing nucleotide triphosphate hydrolases"/>
    <property type="match status" value="1"/>
</dbReference>
<comment type="caution">
    <text evidence="9">The sequence shown here is derived from an EMBL/GenBank/DDBJ whole genome shotgun (WGS) entry which is preliminary data.</text>
</comment>
<evidence type="ECO:0000256" key="1">
    <source>
        <dbReference type="ARBA" id="ARBA00004167"/>
    </source>
</evidence>
<comment type="function">
    <text evidence="8">6-O-sulfation enzyme which catalyzes the transfer of sulfate from 3'-phosphoadenosine 5'-phosphosulfate (PAPS) to position 6 of the N-sulfoglucosamine residue (GlcNS) of heparan sulfate.</text>
</comment>
<dbReference type="InterPro" id="IPR027417">
    <property type="entry name" value="P-loop_NTPase"/>
</dbReference>
<dbReference type="EC" id="2.8.2.-" evidence="8"/>
<keyword evidence="8" id="KW-0735">Signal-anchor</keyword>
<evidence type="ECO:0000256" key="2">
    <source>
        <dbReference type="ARBA" id="ARBA00010109"/>
    </source>
</evidence>
<gene>
    <name evidence="9" type="ORF">JTE90_018405</name>
</gene>
<evidence type="ECO:0000256" key="3">
    <source>
        <dbReference type="ARBA" id="ARBA00022679"/>
    </source>
</evidence>